<protein>
    <recommendedName>
        <fullName evidence="3">DNA topoisomerase IV</fullName>
    </recommendedName>
</protein>
<evidence type="ECO:0000313" key="1">
    <source>
        <dbReference type="EMBL" id="TMM57453.1"/>
    </source>
</evidence>
<name>A0A5S3PU50_9FLAO</name>
<dbReference type="EMBL" id="VATY01000002">
    <property type="protein sequence ID" value="TMM57453.1"/>
    <property type="molecule type" value="Genomic_DNA"/>
</dbReference>
<dbReference type="AlphaFoldDB" id="A0A5S3PU50"/>
<dbReference type="OrthoDB" id="1202013at2"/>
<gene>
    <name evidence="1" type="ORF">FEE95_13285</name>
</gene>
<organism evidence="1 2">
    <name type="scientific">Maribacter algarum</name>
    <name type="common">ex Zhang et al. 2020</name>
    <dbReference type="NCBI Taxonomy" id="2578118"/>
    <lineage>
        <taxon>Bacteria</taxon>
        <taxon>Pseudomonadati</taxon>
        <taxon>Bacteroidota</taxon>
        <taxon>Flavobacteriia</taxon>
        <taxon>Flavobacteriales</taxon>
        <taxon>Flavobacteriaceae</taxon>
        <taxon>Maribacter</taxon>
    </lineage>
</organism>
<dbReference type="PROSITE" id="PS51257">
    <property type="entry name" value="PROKAR_LIPOPROTEIN"/>
    <property type="match status" value="1"/>
</dbReference>
<reference evidence="1 2" key="1">
    <citation type="submission" date="2019-05" db="EMBL/GenBank/DDBJ databases">
        <authorList>
            <person name="Zhang J.-Y."/>
            <person name="Feg X."/>
            <person name="Du Z.-J."/>
        </authorList>
    </citation>
    <scope>NUCLEOTIDE SEQUENCE [LARGE SCALE GENOMIC DNA]</scope>
    <source>
        <strain evidence="1 2">RZ26</strain>
    </source>
</reference>
<evidence type="ECO:0008006" key="3">
    <source>
        <dbReference type="Google" id="ProtNLM"/>
    </source>
</evidence>
<dbReference type="RefSeq" id="WP_138658472.1">
    <property type="nucleotide sequence ID" value="NZ_VATY01000002.1"/>
</dbReference>
<evidence type="ECO:0000313" key="2">
    <source>
        <dbReference type="Proteomes" id="UP000310314"/>
    </source>
</evidence>
<comment type="caution">
    <text evidence="1">The sequence shown here is derived from an EMBL/GenBank/DDBJ whole genome shotgun (WGS) entry which is preliminary data.</text>
</comment>
<dbReference type="Proteomes" id="UP000310314">
    <property type="component" value="Unassembled WGS sequence"/>
</dbReference>
<sequence length="119" mass="13733">MKKGLYTIIISFLALSCYRPERNCQDYKTGTFSFDYVLNGEEKVGKFTRDELYSVEYYDNKIDSATVKWLNDCEFVLQDVKSKASVHMKILSTTDNSYTFEYSLVGEAKKIQGTATRTK</sequence>
<proteinExistence type="predicted"/>
<keyword evidence="2" id="KW-1185">Reference proteome</keyword>
<accession>A0A5S3PU50</accession>